<sequence>MHRWSFHKDARTVSYLPGLFVCAAARIHEQCASCGNMFYPALTCLLDGGARAHRRCTAQQCMLAQQRHFFSATRTCDPLSPRTPSEFSTSLSADLRGVMHPVRMNSATRGRFWLRNAYLSFPTCRANRKLVFHQQPILCSHVGRCRCSPKTYPTLRMPTCSEISPTNFEILRLLPSPPSQQLTLVAQSNQDTQLLTQHIPSSHCRLTTGRHSGSSTSSPRDQLPFTHLFLVAVFRTICFK</sequence>
<protein>
    <submittedName>
        <fullName evidence="1">CYFA0S06e04093g1_1</fullName>
    </submittedName>
</protein>
<dbReference type="AlphaFoldDB" id="A0A061AVK3"/>
<organism evidence="1">
    <name type="scientific">Cyberlindnera fabianii</name>
    <name type="common">Yeast</name>
    <name type="synonym">Hansenula fabianii</name>
    <dbReference type="NCBI Taxonomy" id="36022"/>
    <lineage>
        <taxon>Eukaryota</taxon>
        <taxon>Fungi</taxon>
        <taxon>Dikarya</taxon>
        <taxon>Ascomycota</taxon>
        <taxon>Saccharomycotina</taxon>
        <taxon>Saccharomycetes</taxon>
        <taxon>Phaffomycetales</taxon>
        <taxon>Phaffomycetaceae</taxon>
        <taxon>Cyberlindnera</taxon>
    </lineage>
</organism>
<name>A0A061AVK3_CYBFA</name>
<accession>A0A061AVK3</accession>
<proteinExistence type="predicted"/>
<evidence type="ECO:0000313" key="1">
    <source>
        <dbReference type="EMBL" id="CDR41215.1"/>
    </source>
</evidence>
<gene>
    <name evidence="1" type="ORF">CYFA0S_06e04093g</name>
</gene>
<reference evidence="1" key="1">
    <citation type="journal article" date="2014" name="Genome Announc.">
        <title>Genome sequence of the yeast Cyberlindnera fabianii (Hansenula fabianii).</title>
        <authorList>
            <person name="Freel K.C."/>
            <person name="Sarilar V."/>
            <person name="Neuveglise C."/>
            <person name="Devillers H."/>
            <person name="Friedrich A."/>
            <person name="Schacherer J."/>
        </authorList>
    </citation>
    <scope>NUCLEOTIDE SEQUENCE</scope>
    <source>
        <strain evidence="1">YJS4271</strain>
    </source>
</reference>
<dbReference type="EMBL" id="LK052891">
    <property type="protein sequence ID" value="CDR41215.1"/>
    <property type="molecule type" value="Genomic_DNA"/>
</dbReference>
<dbReference type="VEuPathDB" id="FungiDB:BON22_3040"/>